<proteinExistence type="predicted"/>
<keyword evidence="1" id="KW-0472">Membrane</keyword>
<comment type="caution">
    <text evidence="2">The sequence shown here is derived from an EMBL/GenBank/DDBJ whole genome shotgun (WGS) entry which is preliminary data.</text>
</comment>
<dbReference type="AlphaFoldDB" id="A0A2T2WLF3"/>
<dbReference type="EMBL" id="PXYV01000009">
    <property type="protein sequence ID" value="PSR23046.1"/>
    <property type="molecule type" value="Genomic_DNA"/>
</dbReference>
<evidence type="ECO:0000256" key="1">
    <source>
        <dbReference type="SAM" id="Phobius"/>
    </source>
</evidence>
<organism evidence="2 3">
    <name type="scientific">Sulfobacillus acidophilus</name>
    <dbReference type="NCBI Taxonomy" id="53633"/>
    <lineage>
        <taxon>Bacteria</taxon>
        <taxon>Bacillati</taxon>
        <taxon>Bacillota</taxon>
        <taxon>Clostridia</taxon>
        <taxon>Eubacteriales</taxon>
        <taxon>Clostridiales Family XVII. Incertae Sedis</taxon>
        <taxon>Sulfobacillus</taxon>
    </lineage>
</organism>
<keyword evidence="1" id="KW-1133">Transmembrane helix</keyword>
<accession>A0A2T2WLF3</accession>
<evidence type="ECO:0000313" key="3">
    <source>
        <dbReference type="Proteomes" id="UP000241848"/>
    </source>
</evidence>
<evidence type="ECO:0000313" key="2">
    <source>
        <dbReference type="EMBL" id="PSR23046.1"/>
    </source>
</evidence>
<protein>
    <submittedName>
        <fullName evidence="2">Uncharacterized protein</fullName>
    </submittedName>
</protein>
<keyword evidence="1" id="KW-0812">Transmembrane</keyword>
<gene>
    <name evidence="2" type="ORF">C7B45_04530</name>
</gene>
<sequence>MAENEFKTSAWPSRIRGRVTAWERVGGQLGYLGTLVAIQRTSFPQLTLVLAGIWAAGAGTALWWRFVASRGPSALELIND</sequence>
<name>A0A2T2WLF3_9FIRM</name>
<feature type="transmembrane region" description="Helical" evidence="1">
    <location>
        <begin position="46"/>
        <end position="66"/>
    </location>
</feature>
<reference evidence="2 3" key="1">
    <citation type="journal article" date="2014" name="BMC Genomics">
        <title>Comparison of environmental and isolate Sulfobacillus genomes reveals diverse carbon, sulfur, nitrogen, and hydrogen metabolisms.</title>
        <authorList>
            <person name="Justice N.B."/>
            <person name="Norman A."/>
            <person name="Brown C.T."/>
            <person name="Singh A."/>
            <person name="Thomas B.C."/>
            <person name="Banfield J.F."/>
        </authorList>
    </citation>
    <scope>NUCLEOTIDE SEQUENCE [LARGE SCALE GENOMIC DNA]</scope>
    <source>
        <strain evidence="2">AMDSBA3</strain>
    </source>
</reference>
<dbReference type="Proteomes" id="UP000241848">
    <property type="component" value="Unassembled WGS sequence"/>
</dbReference>